<dbReference type="AlphaFoldDB" id="A0AA40CIQ3"/>
<organism evidence="1 2">
    <name type="scientific">Cercophora newfieldiana</name>
    <dbReference type="NCBI Taxonomy" id="92897"/>
    <lineage>
        <taxon>Eukaryota</taxon>
        <taxon>Fungi</taxon>
        <taxon>Dikarya</taxon>
        <taxon>Ascomycota</taxon>
        <taxon>Pezizomycotina</taxon>
        <taxon>Sordariomycetes</taxon>
        <taxon>Sordariomycetidae</taxon>
        <taxon>Sordariales</taxon>
        <taxon>Lasiosphaeriaceae</taxon>
        <taxon>Cercophora</taxon>
    </lineage>
</organism>
<gene>
    <name evidence="1" type="ORF">B0T16DRAFT_423919</name>
</gene>
<proteinExistence type="predicted"/>
<comment type="caution">
    <text evidence="1">The sequence shown here is derived from an EMBL/GenBank/DDBJ whole genome shotgun (WGS) entry which is preliminary data.</text>
</comment>
<dbReference type="EMBL" id="JAULSV010000007">
    <property type="protein sequence ID" value="KAK0639922.1"/>
    <property type="molecule type" value="Genomic_DNA"/>
</dbReference>
<sequence length="123" mass="13418">MTIKHTQPSFPCLQNPIRTLPNYSVIIVTSSPFALVYCPVIAFSSIAQQDVYGMVLTQYPVTSVQCSVVQRSQPGMQHQLLSRAARTGCAALSMPEEGAARAPRMVSMAQRALVGNCRSEFIL</sequence>
<name>A0AA40CIQ3_9PEZI</name>
<protein>
    <submittedName>
        <fullName evidence="1">Uncharacterized protein</fullName>
    </submittedName>
</protein>
<evidence type="ECO:0000313" key="1">
    <source>
        <dbReference type="EMBL" id="KAK0639922.1"/>
    </source>
</evidence>
<accession>A0AA40CIQ3</accession>
<keyword evidence="2" id="KW-1185">Reference proteome</keyword>
<dbReference type="Proteomes" id="UP001174936">
    <property type="component" value="Unassembled WGS sequence"/>
</dbReference>
<evidence type="ECO:0000313" key="2">
    <source>
        <dbReference type="Proteomes" id="UP001174936"/>
    </source>
</evidence>
<reference evidence="1" key="1">
    <citation type="submission" date="2023-06" db="EMBL/GenBank/DDBJ databases">
        <title>Genome-scale phylogeny and comparative genomics of the fungal order Sordariales.</title>
        <authorList>
            <consortium name="Lawrence Berkeley National Laboratory"/>
            <person name="Hensen N."/>
            <person name="Bonometti L."/>
            <person name="Westerberg I."/>
            <person name="Brannstrom I.O."/>
            <person name="Guillou S."/>
            <person name="Cros-Aarteil S."/>
            <person name="Calhoun S."/>
            <person name="Haridas S."/>
            <person name="Kuo A."/>
            <person name="Mondo S."/>
            <person name="Pangilinan J."/>
            <person name="Riley R."/>
            <person name="Labutti K."/>
            <person name="Andreopoulos B."/>
            <person name="Lipzen A."/>
            <person name="Chen C."/>
            <person name="Yanf M."/>
            <person name="Daum C."/>
            <person name="Ng V."/>
            <person name="Clum A."/>
            <person name="Steindorff A."/>
            <person name="Ohm R."/>
            <person name="Martin F."/>
            <person name="Silar P."/>
            <person name="Natvig D."/>
            <person name="Lalanne C."/>
            <person name="Gautier V."/>
            <person name="Ament-Velasquez S.L."/>
            <person name="Kruys A."/>
            <person name="Hutchinson M.I."/>
            <person name="Powell A.J."/>
            <person name="Barry K."/>
            <person name="Miller A.N."/>
            <person name="Grigoriev I.V."/>
            <person name="Debuchy R."/>
            <person name="Gladieux P."/>
            <person name="Thoren M.H."/>
            <person name="Johannesson H."/>
        </authorList>
    </citation>
    <scope>NUCLEOTIDE SEQUENCE</scope>
    <source>
        <strain evidence="1">SMH2532-1</strain>
    </source>
</reference>